<dbReference type="OrthoDB" id="2660924at2"/>
<dbReference type="RefSeq" id="WP_113029542.1">
    <property type="nucleotide sequence ID" value="NZ_QMFB01000001.1"/>
</dbReference>
<evidence type="ECO:0000256" key="6">
    <source>
        <dbReference type="SAM" id="SignalP"/>
    </source>
</evidence>
<gene>
    <name evidence="8" type="ORF">DQG23_01000</name>
</gene>
<feature type="chain" id="PRO_5016284018" evidence="6">
    <location>
        <begin position="24"/>
        <end position="331"/>
    </location>
</feature>
<dbReference type="Gene3D" id="3.40.50.1980">
    <property type="entry name" value="Nitrogenase molybdenum iron protein domain"/>
    <property type="match status" value="2"/>
</dbReference>
<dbReference type="InterPro" id="IPR002491">
    <property type="entry name" value="ABC_transptr_periplasmic_BD"/>
</dbReference>
<protein>
    <submittedName>
        <fullName evidence="8">Ferrichrome ABC transporter substrate-binding protein</fullName>
    </submittedName>
</protein>
<dbReference type="PROSITE" id="PS50983">
    <property type="entry name" value="FE_B12_PBP"/>
    <property type="match status" value="1"/>
</dbReference>
<evidence type="ECO:0000313" key="9">
    <source>
        <dbReference type="Proteomes" id="UP000250369"/>
    </source>
</evidence>
<sequence length="331" mass="36295">MNKSARIPALLGMTALMGALLLACSGNNDKNEGTSSPAVSPSASASASPKVSTAPAERKYKDYKGHEVTIPSSPQRLIFFGETVGDLVALDYKPIGGGHTFMKGAIFEKQLQIEDVGFPLNLEKALELKPDLIITGSTDDKAYESLVKIAPTIMFDTFAPLEERMLQLGELIGKKAKAEEWLAAYKKKTEAMWAKLQAEGMKPGETATVLTYYPGNKLFVMARAGLPQFIYDKNGFKTTPKVQAVLDADKGFEQISQELLPEFAGDRIFILNPVADEAKKSTDELLKSKIWLELPAVKNGKVYFMDIEKSSSDAATRDWLTEELPRMMSAK</sequence>
<keyword evidence="3" id="KW-0813">Transport</keyword>
<dbReference type="AlphaFoldDB" id="A0A329MUS3"/>
<evidence type="ECO:0000259" key="7">
    <source>
        <dbReference type="PROSITE" id="PS50983"/>
    </source>
</evidence>
<reference evidence="8 9" key="1">
    <citation type="journal article" date="2009" name="Int. J. Syst. Evol. Microbiol.">
        <title>Paenibacillus contaminans sp. nov., isolated from a contaminated laboratory plate.</title>
        <authorList>
            <person name="Chou J.H."/>
            <person name="Lee J.H."/>
            <person name="Lin M.C."/>
            <person name="Chang P.S."/>
            <person name="Arun A.B."/>
            <person name="Young C.C."/>
            <person name="Chen W.M."/>
        </authorList>
    </citation>
    <scope>NUCLEOTIDE SEQUENCE [LARGE SCALE GENOMIC DNA]</scope>
    <source>
        <strain evidence="8 9">CKOBP-6</strain>
    </source>
</reference>
<dbReference type="Proteomes" id="UP000250369">
    <property type="component" value="Unassembled WGS sequence"/>
</dbReference>
<feature type="region of interest" description="Disordered" evidence="5">
    <location>
        <begin position="30"/>
        <end position="53"/>
    </location>
</feature>
<comment type="caution">
    <text evidence="8">The sequence shown here is derived from an EMBL/GenBank/DDBJ whole genome shotgun (WGS) entry which is preliminary data.</text>
</comment>
<evidence type="ECO:0000256" key="5">
    <source>
        <dbReference type="SAM" id="MobiDB-lite"/>
    </source>
</evidence>
<comment type="similarity">
    <text evidence="2">Belongs to the bacterial solute-binding protein 8 family.</text>
</comment>
<feature type="signal peptide" evidence="6">
    <location>
        <begin position="1"/>
        <end position="23"/>
    </location>
</feature>
<evidence type="ECO:0000256" key="1">
    <source>
        <dbReference type="ARBA" id="ARBA00004196"/>
    </source>
</evidence>
<dbReference type="PANTHER" id="PTHR30532">
    <property type="entry name" value="IRON III DICITRATE-BINDING PERIPLASMIC PROTEIN"/>
    <property type="match status" value="1"/>
</dbReference>
<keyword evidence="9" id="KW-1185">Reference proteome</keyword>
<dbReference type="GO" id="GO:1901678">
    <property type="term" value="P:iron coordination entity transport"/>
    <property type="evidence" value="ECO:0007669"/>
    <property type="project" value="UniProtKB-ARBA"/>
</dbReference>
<evidence type="ECO:0000256" key="2">
    <source>
        <dbReference type="ARBA" id="ARBA00008814"/>
    </source>
</evidence>
<dbReference type="EMBL" id="QMFB01000001">
    <property type="protein sequence ID" value="RAV23432.1"/>
    <property type="molecule type" value="Genomic_DNA"/>
</dbReference>
<accession>A0A329MUS3</accession>
<dbReference type="Pfam" id="PF01497">
    <property type="entry name" value="Peripla_BP_2"/>
    <property type="match status" value="1"/>
</dbReference>
<proteinExistence type="inferred from homology"/>
<name>A0A329MUS3_9BACL</name>
<feature type="compositionally biased region" description="Low complexity" evidence="5">
    <location>
        <begin position="34"/>
        <end position="53"/>
    </location>
</feature>
<evidence type="ECO:0000256" key="4">
    <source>
        <dbReference type="ARBA" id="ARBA00022729"/>
    </source>
</evidence>
<dbReference type="PROSITE" id="PS51257">
    <property type="entry name" value="PROKAR_LIPOPROTEIN"/>
    <property type="match status" value="1"/>
</dbReference>
<feature type="domain" description="Fe/B12 periplasmic-binding" evidence="7">
    <location>
        <begin position="75"/>
        <end position="331"/>
    </location>
</feature>
<dbReference type="InterPro" id="IPR051313">
    <property type="entry name" value="Bact_iron-sidero_bind"/>
</dbReference>
<organism evidence="8 9">
    <name type="scientific">Paenibacillus contaminans</name>
    <dbReference type="NCBI Taxonomy" id="450362"/>
    <lineage>
        <taxon>Bacteria</taxon>
        <taxon>Bacillati</taxon>
        <taxon>Bacillota</taxon>
        <taxon>Bacilli</taxon>
        <taxon>Bacillales</taxon>
        <taxon>Paenibacillaceae</taxon>
        <taxon>Paenibacillus</taxon>
    </lineage>
</organism>
<dbReference type="SUPFAM" id="SSF53807">
    <property type="entry name" value="Helical backbone' metal receptor"/>
    <property type="match status" value="1"/>
</dbReference>
<dbReference type="GO" id="GO:0030288">
    <property type="term" value="C:outer membrane-bounded periplasmic space"/>
    <property type="evidence" value="ECO:0007669"/>
    <property type="project" value="TreeGrafter"/>
</dbReference>
<evidence type="ECO:0000256" key="3">
    <source>
        <dbReference type="ARBA" id="ARBA00022448"/>
    </source>
</evidence>
<evidence type="ECO:0000313" key="8">
    <source>
        <dbReference type="EMBL" id="RAV23432.1"/>
    </source>
</evidence>
<dbReference type="PANTHER" id="PTHR30532:SF26">
    <property type="entry name" value="IRON(3+)-HYDROXAMATE-BINDING PROTEIN FHUD"/>
    <property type="match status" value="1"/>
</dbReference>
<keyword evidence="4 6" id="KW-0732">Signal</keyword>
<comment type="subcellular location">
    <subcellularLocation>
        <location evidence="1">Cell envelope</location>
    </subcellularLocation>
</comment>